<evidence type="ECO:0000256" key="5">
    <source>
        <dbReference type="ARBA" id="ARBA00023002"/>
    </source>
</evidence>
<dbReference type="InterPro" id="IPR036406">
    <property type="entry name" value="Coprogen_oxidase_aer_sf"/>
</dbReference>
<keyword evidence="9" id="KW-1185">Reference proteome</keyword>
<dbReference type="NCBIfam" id="NF003727">
    <property type="entry name" value="PRK05330.1"/>
    <property type="match status" value="1"/>
</dbReference>
<comment type="similarity">
    <text evidence="2">Belongs to the aerobic coproporphyrinogen-III oxidase family.</text>
</comment>
<comment type="subunit">
    <text evidence="3">Homodimer.</text>
</comment>
<protein>
    <recommendedName>
        <fullName evidence="4">coproporphyrinogen oxidase</fullName>
        <ecNumber evidence="4">1.3.3.3</ecNumber>
    </recommendedName>
</protein>
<feature type="compositionally biased region" description="Low complexity" evidence="7">
    <location>
        <begin position="615"/>
        <end position="631"/>
    </location>
</feature>
<evidence type="ECO:0000313" key="9">
    <source>
        <dbReference type="Proteomes" id="UP001465668"/>
    </source>
</evidence>
<evidence type="ECO:0000256" key="1">
    <source>
        <dbReference type="ARBA" id="ARBA00005168"/>
    </source>
</evidence>
<comment type="pathway">
    <text evidence="1">Porphyrin-containing compound metabolism; protoporphyrin-IX biosynthesis; protoporphyrinogen-IX from coproporphyrinogen-III (O2 route): step 1/1.</text>
</comment>
<keyword evidence="6" id="KW-0627">Porphyrin biosynthesis</keyword>
<evidence type="ECO:0000256" key="2">
    <source>
        <dbReference type="ARBA" id="ARBA00010644"/>
    </source>
</evidence>
<accession>A0ABR2XZY2</accession>
<feature type="region of interest" description="Disordered" evidence="7">
    <location>
        <begin position="546"/>
        <end position="577"/>
    </location>
</feature>
<dbReference type="InterPro" id="IPR001260">
    <property type="entry name" value="Coprogen_oxidase_aer"/>
</dbReference>
<dbReference type="Gene3D" id="3.40.1500.10">
    <property type="entry name" value="Coproporphyrinogen III oxidase, aerobic"/>
    <property type="match status" value="1"/>
</dbReference>
<keyword evidence="5" id="KW-0560">Oxidoreductase</keyword>
<feature type="region of interest" description="Disordered" evidence="7">
    <location>
        <begin position="615"/>
        <end position="667"/>
    </location>
</feature>
<dbReference type="PRINTS" id="PR00073">
    <property type="entry name" value="COPRGNOXDASE"/>
</dbReference>
<evidence type="ECO:0000256" key="3">
    <source>
        <dbReference type="ARBA" id="ARBA00011738"/>
    </source>
</evidence>
<gene>
    <name evidence="8" type="ORF">SCAR479_03836</name>
</gene>
<evidence type="ECO:0000256" key="7">
    <source>
        <dbReference type="SAM" id="MobiDB-lite"/>
    </source>
</evidence>
<evidence type="ECO:0000313" key="8">
    <source>
        <dbReference type="EMBL" id="KAK9779354.1"/>
    </source>
</evidence>
<name>A0ABR2XZY2_9PEZI</name>
<feature type="compositionally biased region" description="Polar residues" evidence="7">
    <location>
        <begin position="548"/>
        <end position="568"/>
    </location>
</feature>
<dbReference type="SUPFAM" id="SSF102886">
    <property type="entry name" value="Coproporphyrinogen III oxidase"/>
    <property type="match status" value="1"/>
</dbReference>
<dbReference type="EC" id="1.3.3.3" evidence="4"/>
<dbReference type="PANTHER" id="PTHR10755">
    <property type="entry name" value="COPROPORPHYRINOGEN III OXIDASE, MITOCHONDRIAL"/>
    <property type="match status" value="1"/>
</dbReference>
<comment type="caution">
    <text evidence="8">The sequence shown here is derived from an EMBL/GenBank/DDBJ whole genome shotgun (WGS) entry which is preliminary data.</text>
</comment>
<evidence type="ECO:0000256" key="6">
    <source>
        <dbReference type="ARBA" id="ARBA00023244"/>
    </source>
</evidence>
<dbReference type="PANTHER" id="PTHR10755:SF0">
    <property type="entry name" value="OXYGEN-DEPENDENT COPROPORPHYRINOGEN-III OXIDASE, MITOCHONDRIAL"/>
    <property type="match status" value="1"/>
</dbReference>
<sequence>MFQRRVCQVALRRHRPQALLRLPQRFFSTEAGSKSSQWARPAVWAVAAALSMSAIAYGFTQQKPLKLDSRSLAELDERTKREEGVNEHSPMRLRMEELIREKQDEIVFALEKIDGTRFRKDTWQRPHGGGGLSMVLQDGNVFEKAGVNTSVVYGTLTKASIEKMRANHSNIAKDVDELPFYALGLSLVLHPHNPMAPTVHFNCRYFETMNADGTPQTWWFGGGSDLTPSYLYDEDAVHFHKTLKDACDKHNKDFYPRFKKWCDDYFNNTHRGERRGIGGIFYDDLDEKETDAENAFAFTKEVVSSFLPSYLPILEKRKDLPFSQKEKDWQRIRRGRYVEFNLVHDRGTAFGLMTPGSRTESILISLPRTAEWKYMHEPEPNTRESRLIEVLQKPKEWVQQPTEKMSFKGLTTPNDLRAGNVPASEQTHGSEIQIVRHGRPVTKAKPSLLWRALVGGLWIAVFISLMVKCSLNAERILNFNLNLNLNLYIHANAADGTGASPERSEKFEKFEKEARWGQTMMESTLPAPRTLLTSLVNTLAYQPIPSKDQYQSQPTHSIARTRNTQNHTPSNPLSLIPPSSRTLLTTLHVIYPSLLLPALDLLDRGLVTRVSVVDSSTSLPAQSSPSSSQSPDEAEQARRDAQTSTFHLVRSAQQSSRRGRRPGTDISGGGKTYVVWTQAWNCDCAAFAFGAFPVDTSPSTYQISSTDERLGASSLGTGPWEFGGLSFDGREKEDGGVGSGTPPCCKHILACVLAERWGAVLGSYVQERKVGREEAAGLIGSL</sequence>
<dbReference type="Proteomes" id="UP001465668">
    <property type="component" value="Unassembled WGS sequence"/>
</dbReference>
<proteinExistence type="inferred from homology"/>
<dbReference type="EMBL" id="JARVKM010000011">
    <property type="protein sequence ID" value="KAK9779354.1"/>
    <property type="molecule type" value="Genomic_DNA"/>
</dbReference>
<evidence type="ECO:0000256" key="4">
    <source>
        <dbReference type="ARBA" id="ARBA00012869"/>
    </source>
</evidence>
<dbReference type="Pfam" id="PF01218">
    <property type="entry name" value="Coprogen_oxidas"/>
    <property type="match status" value="1"/>
</dbReference>
<organism evidence="8 9">
    <name type="scientific">Seiridium cardinale</name>
    <dbReference type="NCBI Taxonomy" id="138064"/>
    <lineage>
        <taxon>Eukaryota</taxon>
        <taxon>Fungi</taxon>
        <taxon>Dikarya</taxon>
        <taxon>Ascomycota</taxon>
        <taxon>Pezizomycotina</taxon>
        <taxon>Sordariomycetes</taxon>
        <taxon>Xylariomycetidae</taxon>
        <taxon>Amphisphaeriales</taxon>
        <taxon>Sporocadaceae</taxon>
        <taxon>Seiridium</taxon>
    </lineage>
</organism>
<reference evidence="8 9" key="1">
    <citation type="submission" date="2024-02" db="EMBL/GenBank/DDBJ databases">
        <title>First draft genome assembly of two strains of Seiridium cardinale.</title>
        <authorList>
            <person name="Emiliani G."/>
            <person name="Scali E."/>
        </authorList>
    </citation>
    <scope>NUCLEOTIDE SEQUENCE [LARGE SCALE GENOMIC DNA]</scope>
    <source>
        <strain evidence="8 9">BM-138-000479</strain>
    </source>
</reference>